<dbReference type="CDD" id="cd09272">
    <property type="entry name" value="RNase_HI_RT_Ty1"/>
    <property type="match status" value="1"/>
</dbReference>
<dbReference type="AlphaFoldDB" id="A0A2P5E945"/>
<feature type="non-terminal residue" evidence="1">
    <location>
        <position position="1"/>
    </location>
</feature>
<dbReference type="InParanoid" id="A0A2P5E945"/>
<evidence type="ECO:0000313" key="2">
    <source>
        <dbReference type="Proteomes" id="UP000237000"/>
    </source>
</evidence>
<dbReference type="OrthoDB" id="1915846at2759"/>
<protein>
    <submittedName>
        <fullName evidence="1">Uncharacterized protein</fullName>
    </submittedName>
</protein>
<organism evidence="1 2">
    <name type="scientific">Trema orientale</name>
    <name type="common">Charcoal tree</name>
    <name type="synonym">Celtis orientalis</name>
    <dbReference type="NCBI Taxonomy" id="63057"/>
    <lineage>
        <taxon>Eukaryota</taxon>
        <taxon>Viridiplantae</taxon>
        <taxon>Streptophyta</taxon>
        <taxon>Embryophyta</taxon>
        <taxon>Tracheophyta</taxon>
        <taxon>Spermatophyta</taxon>
        <taxon>Magnoliopsida</taxon>
        <taxon>eudicotyledons</taxon>
        <taxon>Gunneridae</taxon>
        <taxon>Pentapetalae</taxon>
        <taxon>rosids</taxon>
        <taxon>fabids</taxon>
        <taxon>Rosales</taxon>
        <taxon>Cannabaceae</taxon>
        <taxon>Trema</taxon>
    </lineage>
</organism>
<name>A0A2P5E945_TREOI</name>
<comment type="caution">
    <text evidence="1">The sequence shown here is derived from an EMBL/GenBank/DDBJ whole genome shotgun (WGS) entry which is preliminary data.</text>
</comment>
<dbReference type="EMBL" id="JXTC01000203">
    <property type="protein sequence ID" value="PON82063.1"/>
    <property type="molecule type" value="Genomic_DNA"/>
</dbReference>
<evidence type="ECO:0000313" key="1">
    <source>
        <dbReference type="EMBL" id="PON82063.1"/>
    </source>
</evidence>
<dbReference type="Proteomes" id="UP000237000">
    <property type="component" value="Unassembled WGS sequence"/>
</dbReference>
<accession>A0A2P5E945</accession>
<sequence>GYVDTDMADDIDGRKSTIGYVFILSGTAVSWVSRLQKIVALSTTEDEYVDVAELSRS</sequence>
<gene>
    <name evidence="1" type="ORF">TorRG33x02_221800</name>
</gene>
<keyword evidence="2" id="KW-1185">Reference proteome</keyword>
<proteinExistence type="predicted"/>
<reference evidence="2" key="1">
    <citation type="submission" date="2016-06" db="EMBL/GenBank/DDBJ databases">
        <title>Parallel loss of symbiosis genes in relatives of nitrogen-fixing non-legume Parasponia.</title>
        <authorList>
            <person name="Van Velzen R."/>
            <person name="Holmer R."/>
            <person name="Bu F."/>
            <person name="Rutten L."/>
            <person name="Van Zeijl A."/>
            <person name="Liu W."/>
            <person name="Santuari L."/>
            <person name="Cao Q."/>
            <person name="Sharma T."/>
            <person name="Shen D."/>
            <person name="Roswanjaya Y."/>
            <person name="Wardhani T."/>
            <person name="Kalhor M.S."/>
            <person name="Jansen J."/>
            <person name="Van den Hoogen J."/>
            <person name="Gungor B."/>
            <person name="Hartog M."/>
            <person name="Hontelez J."/>
            <person name="Verver J."/>
            <person name="Yang W.-C."/>
            <person name="Schijlen E."/>
            <person name="Repin R."/>
            <person name="Schilthuizen M."/>
            <person name="Schranz E."/>
            <person name="Heidstra R."/>
            <person name="Miyata K."/>
            <person name="Fedorova E."/>
            <person name="Kohlen W."/>
            <person name="Bisseling T."/>
            <person name="Smit S."/>
            <person name="Geurts R."/>
        </authorList>
    </citation>
    <scope>NUCLEOTIDE SEQUENCE [LARGE SCALE GENOMIC DNA]</scope>
    <source>
        <strain evidence="2">cv. RG33-2</strain>
    </source>
</reference>
<dbReference type="STRING" id="63057.A0A2P5E945"/>